<dbReference type="EMBL" id="CP034858">
    <property type="protein sequence ID" value="QCI25011.1"/>
    <property type="molecule type" value="Genomic_DNA"/>
</dbReference>
<organism evidence="3 4">
    <name type="scientific">Buchnera aphidicola subsp. Rhopalosiphum padi</name>
    <dbReference type="NCBI Taxonomy" id="98793"/>
    <lineage>
        <taxon>Bacteria</taxon>
        <taxon>Pseudomonadati</taxon>
        <taxon>Pseudomonadota</taxon>
        <taxon>Gammaproteobacteria</taxon>
        <taxon>Enterobacterales</taxon>
        <taxon>Erwiniaceae</taxon>
        <taxon>Buchnera</taxon>
    </lineage>
</organism>
<reference evidence="3 4" key="1">
    <citation type="submission" date="2018-12" db="EMBL/GenBank/DDBJ databases">
        <authorList>
            <person name="Chong R.A."/>
        </authorList>
    </citation>
    <scope>NUCLEOTIDE SEQUENCE [LARGE SCALE GENOMIC DNA]</scope>
    <source>
        <strain evidence="3 4">Rpa</strain>
    </source>
</reference>
<name>A0A4D6YER0_BUCRP</name>
<dbReference type="SUPFAM" id="SSF89919">
    <property type="entry name" value="Ribosome-binding factor A, RbfA"/>
    <property type="match status" value="1"/>
</dbReference>
<comment type="function">
    <text evidence="2">One of several proteins that assist in the late maturation steps of the functional core of the 30S ribosomal subunit. Associates with free 30S ribosomal subunits (but not with 30S subunits that are part of 70S ribosomes or polysomes). Required for efficient processing of 16S rRNA. May interact with the 5'-terminal helix region of 16S rRNA.</text>
</comment>
<dbReference type="InterPro" id="IPR023799">
    <property type="entry name" value="RbfA_dom_sf"/>
</dbReference>
<gene>
    <name evidence="2 3" type="primary">rbfA</name>
    <name evidence="3" type="ORF">D9V76_01920</name>
</gene>
<comment type="subunit">
    <text evidence="2">Monomer. Binds 30S ribosomal subunits, but not 50S ribosomal subunits or 70S ribosomes.</text>
</comment>
<dbReference type="AlphaFoldDB" id="A0A4D6YER0"/>
<evidence type="ECO:0000313" key="4">
    <source>
        <dbReference type="Proteomes" id="UP000298688"/>
    </source>
</evidence>
<dbReference type="Proteomes" id="UP000298688">
    <property type="component" value="Chromosome"/>
</dbReference>
<dbReference type="NCBIfam" id="TIGR00082">
    <property type="entry name" value="rbfA"/>
    <property type="match status" value="1"/>
</dbReference>
<dbReference type="InterPro" id="IPR015946">
    <property type="entry name" value="KH_dom-like_a/b"/>
</dbReference>
<dbReference type="Pfam" id="PF02033">
    <property type="entry name" value="RBFA"/>
    <property type="match status" value="1"/>
</dbReference>
<evidence type="ECO:0000256" key="1">
    <source>
        <dbReference type="ARBA" id="ARBA00022517"/>
    </source>
</evidence>
<dbReference type="GO" id="GO:0005829">
    <property type="term" value="C:cytosol"/>
    <property type="evidence" value="ECO:0007669"/>
    <property type="project" value="TreeGrafter"/>
</dbReference>
<dbReference type="OrthoDB" id="307788at2"/>
<sequence>MEKSFSRSFRIAQELQKKIAVIIQHSLKDPRIKTIITVSEVRLSKDLSYAQVFISFLETKNSLTVKKILIVLNNASGYIRKLLCKKMNLRIVPTIVFCHDDSFFKGNKISILLNKLTKKNNIIL</sequence>
<reference evidence="3 4" key="2">
    <citation type="submission" date="2019-05" db="EMBL/GenBank/DDBJ databases">
        <title>Genome evolution of the obligate endosymbiont Buchnera aphidicola.</title>
        <authorList>
            <person name="Moran N.A."/>
        </authorList>
    </citation>
    <scope>NUCLEOTIDE SEQUENCE [LARGE SCALE GENOMIC DNA]</scope>
    <source>
        <strain evidence="3 4">Rpa</strain>
    </source>
</reference>
<evidence type="ECO:0000256" key="2">
    <source>
        <dbReference type="HAMAP-Rule" id="MF_00003"/>
    </source>
</evidence>
<evidence type="ECO:0000313" key="3">
    <source>
        <dbReference type="EMBL" id="QCI25011.1"/>
    </source>
</evidence>
<dbReference type="GO" id="GO:0030490">
    <property type="term" value="P:maturation of SSU-rRNA"/>
    <property type="evidence" value="ECO:0007669"/>
    <property type="project" value="UniProtKB-UniRule"/>
</dbReference>
<dbReference type="Gene3D" id="3.30.300.20">
    <property type="match status" value="1"/>
</dbReference>
<dbReference type="GO" id="GO:0043024">
    <property type="term" value="F:ribosomal small subunit binding"/>
    <property type="evidence" value="ECO:0007669"/>
    <property type="project" value="TreeGrafter"/>
</dbReference>
<dbReference type="RefSeq" id="WP_158337295.1">
    <property type="nucleotide sequence ID" value="NZ_CP034858.1"/>
</dbReference>
<keyword evidence="1 2" id="KW-0690">Ribosome biogenesis</keyword>
<dbReference type="InterPro" id="IPR020053">
    <property type="entry name" value="Ribosome-bd_factorA_CS"/>
</dbReference>
<dbReference type="InterPro" id="IPR000238">
    <property type="entry name" value="RbfA"/>
</dbReference>
<keyword evidence="2" id="KW-0963">Cytoplasm</keyword>
<dbReference type="PANTHER" id="PTHR33515:SF1">
    <property type="entry name" value="RIBOSOME-BINDING FACTOR A, CHLOROPLASTIC-RELATED"/>
    <property type="match status" value="1"/>
</dbReference>
<dbReference type="PANTHER" id="PTHR33515">
    <property type="entry name" value="RIBOSOME-BINDING FACTOR A, CHLOROPLASTIC-RELATED"/>
    <property type="match status" value="1"/>
</dbReference>
<dbReference type="PROSITE" id="PS01319">
    <property type="entry name" value="RBFA"/>
    <property type="match status" value="1"/>
</dbReference>
<comment type="subcellular location">
    <subcellularLocation>
        <location evidence="2">Cytoplasm</location>
    </subcellularLocation>
</comment>
<protein>
    <recommendedName>
        <fullName evidence="2">Ribosome-binding factor A</fullName>
    </recommendedName>
</protein>
<dbReference type="HAMAP" id="MF_00003">
    <property type="entry name" value="RbfA"/>
    <property type="match status" value="1"/>
</dbReference>
<accession>A0A4D6YER0</accession>
<proteinExistence type="inferred from homology"/>
<comment type="similarity">
    <text evidence="2">Belongs to the RbfA family.</text>
</comment>